<reference evidence="1 2" key="1">
    <citation type="submission" date="2017-09" db="EMBL/GenBank/DDBJ databases">
        <title>Sequencing the genomes of two abundant thermophiles in Great Basin hot springs: Thermocrinis jamiesonii and novel Chloroflexi Thermoflexus hugenholtzii.</title>
        <authorList>
            <person name="Hedlund B."/>
        </authorList>
    </citation>
    <scope>NUCLEOTIDE SEQUENCE [LARGE SCALE GENOMIC DNA]</scope>
    <source>
        <strain evidence="1 2">G233</strain>
    </source>
</reference>
<dbReference type="AlphaFoldDB" id="A0A2A9HDW3"/>
<comment type="caution">
    <text evidence="1">The sequence shown here is derived from an EMBL/GenBank/DDBJ whole genome shotgun (WGS) entry which is preliminary data.</text>
</comment>
<sequence length="275" mass="31510">MPDPELLTQEIAGLRETIRAHDGANVATSAFVRKVDQLISDFYDDIDELTALRLGDILDLFLIKALYVNRRSRDAETLTYLGRLLERYLQASELSLGPGRGFLPYLTDLMEETARPSGAYQNAFEAYRKYGDNALFISGVFPSSLGRKRGGGPMGGAPHVDRQYFITLGRRYYEMAARHDMAEWVRLRATLERLSRFFEIYVEALNEISDRYVMGIDMQLIADKMLDAFNRYRETRDERHLELARKYAALLRLDARNWPALAKLEAQAAEGPAYY</sequence>
<dbReference type="Proteomes" id="UP000223071">
    <property type="component" value="Unassembled WGS sequence"/>
</dbReference>
<dbReference type="RefSeq" id="WP_098502649.1">
    <property type="nucleotide sequence ID" value="NZ_PDJQ01000001.1"/>
</dbReference>
<accession>A0A2A9HDW3</accession>
<gene>
    <name evidence="1" type="ORF">A9A59_0371</name>
</gene>
<evidence type="ECO:0000313" key="2">
    <source>
        <dbReference type="Proteomes" id="UP000223071"/>
    </source>
</evidence>
<name>A0A2A9HDW3_TEPT2</name>
<dbReference type="EMBL" id="PDJQ01000001">
    <property type="protein sequence ID" value="PFG73176.1"/>
    <property type="molecule type" value="Genomic_DNA"/>
</dbReference>
<keyword evidence="2" id="KW-1185">Reference proteome</keyword>
<organism evidence="1 2">
    <name type="scientific">Tepidiforma thermophila (strain KCTC 52669 / CGMCC 1.13589 / G233)</name>
    <dbReference type="NCBI Taxonomy" id="2761530"/>
    <lineage>
        <taxon>Bacteria</taxon>
        <taxon>Bacillati</taxon>
        <taxon>Chloroflexota</taxon>
        <taxon>Tepidiformia</taxon>
        <taxon>Tepidiformales</taxon>
        <taxon>Tepidiformaceae</taxon>
        <taxon>Tepidiforma</taxon>
    </lineage>
</organism>
<evidence type="ECO:0000313" key="1">
    <source>
        <dbReference type="EMBL" id="PFG73176.1"/>
    </source>
</evidence>
<proteinExistence type="predicted"/>
<protein>
    <submittedName>
        <fullName evidence="1">Uncharacterized protein</fullName>
    </submittedName>
</protein>